<feature type="compositionally biased region" description="Basic residues" evidence="1">
    <location>
        <begin position="371"/>
        <end position="381"/>
    </location>
</feature>
<dbReference type="Proteomes" id="UP001374579">
    <property type="component" value="Unassembled WGS sequence"/>
</dbReference>
<sequence>MLLSVPGKVLNRVILERMKESVDAKLRDQQAGFRRNRSCADQIASLRIIVEQSLEWNSPLYINFIDYEKAFDSVDRETLWKLLRHYGVPEKLISLVQHTYQDMNCRVAHAGQLSDSFDVRTGVRQGCLLSPFLFLLVIDWIMKTTTAGRNNGIQWTLWTQLDDLDFADDLALLSHNFNQMQDKTTRLAATSAKTGLRINKRKTELLKINTTANTPVTVGGEPIREVESFVYLGSVINRHGGTDRDVAARTGKARAAYIMLKNIWASREISITTKLRIFNSNVKSVLLYGSETWRMTKVTQQRIQTFINTCLRRIFKIRWTDTICNEELWQRAGQEPVNSQILRRKWGWIGHTLRKPTSSITRQALTWNPQGKRKRGRPRNSWRRDTEAELKRQGNSWAEAERTAQNRV</sequence>
<keyword evidence="4" id="KW-1185">Reference proteome</keyword>
<dbReference type="Pfam" id="PF00078">
    <property type="entry name" value="RVT_1"/>
    <property type="match status" value="1"/>
</dbReference>
<feature type="compositionally biased region" description="Basic and acidic residues" evidence="1">
    <location>
        <begin position="399"/>
        <end position="408"/>
    </location>
</feature>
<proteinExistence type="predicted"/>
<gene>
    <name evidence="3" type="ORF">V1264_012324</name>
</gene>
<dbReference type="CDD" id="cd01650">
    <property type="entry name" value="RT_nLTR_like"/>
    <property type="match status" value="1"/>
</dbReference>
<dbReference type="AlphaFoldDB" id="A0AAN9GM38"/>
<accession>A0AAN9GM38</accession>
<feature type="domain" description="Reverse transcriptase" evidence="2">
    <location>
        <begin position="1"/>
        <end position="236"/>
    </location>
</feature>
<dbReference type="PANTHER" id="PTHR47027:SF25">
    <property type="entry name" value="REVERSE TRANSCRIPTASE DOMAIN-CONTAINING PROTEIN"/>
    <property type="match status" value="1"/>
</dbReference>
<dbReference type="PROSITE" id="PS50878">
    <property type="entry name" value="RT_POL"/>
    <property type="match status" value="1"/>
</dbReference>
<dbReference type="InterPro" id="IPR043502">
    <property type="entry name" value="DNA/RNA_pol_sf"/>
</dbReference>
<feature type="region of interest" description="Disordered" evidence="1">
    <location>
        <begin position="369"/>
        <end position="408"/>
    </location>
</feature>
<evidence type="ECO:0000313" key="4">
    <source>
        <dbReference type="Proteomes" id="UP001374579"/>
    </source>
</evidence>
<reference evidence="3 4" key="1">
    <citation type="submission" date="2024-02" db="EMBL/GenBank/DDBJ databases">
        <title>Chromosome-scale genome assembly of the rough periwinkle Littorina saxatilis.</title>
        <authorList>
            <person name="De Jode A."/>
            <person name="Faria R."/>
            <person name="Formenti G."/>
            <person name="Sims Y."/>
            <person name="Smith T.P."/>
            <person name="Tracey A."/>
            <person name="Wood J.M.D."/>
            <person name="Zagrodzka Z.B."/>
            <person name="Johannesson K."/>
            <person name="Butlin R.K."/>
            <person name="Leder E.H."/>
        </authorList>
    </citation>
    <scope>NUCLEOTIDE SEQUENCE [LARGE SCALE GENOMIC DNA]</scope>
    <source>
        <strain evidence="3">Snail1</strain>
        <tissue evidence="3">Muscle</tissue>
    </source>
</reference>
<name>A0AAN9GM38_9CAEN</name>
<evidence type="ECO:0000256" key="1">
    <source>
        <dbReference type="SAM" id="MobiDB-lite"/>
    </source>
</evidence>
<dbReference type="InterPro" id="IPR000477">
    <property type="entry name" value="RT_dom"/>
</dbReference>
<dbReference type="PANTHER" id="PTHR47027">
    <property type="entry name" value="REVERSE TRANSCRIPTASE DOMAIN-CONTAINING PROTEIN"/>
    <property type="match status" value="1"/>
</dbReference>
<feature type="compositionally biased region" description="Basic and acidic residues" evidence="1">
    <location>
        <begin position="382"/>
        <end position="392"/>
    </location>
</feature>
<protein>
    <recommendedName>
        <fullName evidence="2">Reverse transcriptase domain-containing protein</fullName>
    </recommendedName>
</protein>
<evidence type="ECO:0000259" key="2">
    <source>
        <dbReference type="PROSITE" id="PS50878"/>
    </source>
</evidence>
<dbReference type="EMBL" id="JBAMIC010000002">
    <property type="protein sequence ID" value="KAK7112951.1"/>
    <property type="molecule type" value="Genomic_DNA"/>
</dbReference>
<dbReference type="SUPFAM" id="SSF56672">
    <property type="entry name" value="DNA/RNA polymerases"/>
    <property type="match status" value="1"/>
</dbReference>
<dbReference type="InterPro" id="IPR045609">
    <property type="entry name" value="DUF6451"/>
</dbReference>
<organism evidence="3 4">
    <name type="scientific">Littorina saxatilis</name>
    <dbReference type="NCBI Taxonomy" id="31220"/>
    <lineage>
        <taxon>Eukaryota</taxon>
        <taxon>Metazoa</taxon>
        <taxon>Spiralia</taxon>
        <taxon>Lophotrochozoa</taxon>
        <taxon>Mollusca</taxon>
        <taxon>Gastropoda</taxon>
        <taxon>Caenogastropoda</taxon>
        <taxon>Littorinimorpha</taxon>
        <taxon>Littorinoidea</taxon>
        <taxon>Littorinidae</taxon>
        <taxon>Littorina</taxon>
    </lineage>
</organism>
<dbReference type="Pfam" id="PF20049">
    <property type="entry name" value="DUF6451"/>
    <property type="match status" value="1"/>
</dbReference>
<evidence type="ECO:0000313" key="3">
    <source>
        <dbReference type="EMBL" id="KAK7112951.1"/>
    </source>
</evidence>
<comment type="caution">
    <text evidence="3">The sequence shown here is derived from an EMBL/GenBank/DDBJ whole genome shotgun (WGS) entry which is preliminary data.</text>
</comment>